<accession>A0A1I0V506</accession>
<proteinExistence type="predicted"/>
<keyword evidence="2" id="KW-1185">Reference proteome</keyword>
<organism evidence="1 2">
    <name type="scientific">Algoriphagus aquimarinus</name>
    <dbReference type="NCBI Taxonomy" id="237018"/>
    <lineage>
        <taxon>Bacteria</taxon>
        <taxon>Pseudomonadati</taxon>
        <taxon>Bacteroidota</taxon>
        <taxon>Cytophagia</taxon>
        <taxon>Cytophagales</taxon>
        <taxon>Cyclobacteriaceae</taxon>
        <taxon>Algoriphagus</taxon>
    </lineage>
</organism>
<gene>
    <name evidence="1" type="ORF">SAMN04489723_10115</name>
</gene>
<dbReference type="Proteomes" id="UP000198790">
    <property type="component" value="Unassembled WGS sequence"/>
</dbReference>
<dbReference type="PROSITE" id="PS51257">
    <property type="entry name" value="PROKAR_LIPOPROTEIN"/>
    <property type="match status" value="1"/>
</dbReference>
<evidence type="ECO:0000313" key="2">
    <source>
        <dbReference type="Proteomes" id="UP000198790"/>
    </source>
</evidence>
<dbReference type="EMBL" id="FOKK01000001">
    <property type="protein sequence ID" value="SFA71424.1"/>
    <property type="molecule type" value="Genomic_DNA"/>
</dbReference>
<protein>
    <recommendedName>
        <fullName evidence="3">6-bladed beta-propeller</fullName>
    </recommendedName>
</protein>
<dbReference type="OrthoDB" id="817030at2"/>
<evidence type="ECO:0008006" key="3">
    <source>
        <dbReference type="Google" id="ProtNLM"/>
    </source>
</evidence>
<evidence type="ECO:0000313" key="1">
    <source>
        <dbReference type="EMBL" id="SFA71424.1"/>
    </source>
</evidence>
<dbReference type="AlphaFoldDB" id="A0A1I0V506"/>
<reference evidence="1 2" key="1">
    <citation type="submission" date="2016-10" db="EMBL/GenBank/DDBJ databases">
        <authorList>
            <person name="de Groot N.N."/>
        </authorList>
    </citation>
    <scope>NUCLEOTIDE SEQUENCE [LARGE SCALE GENOMIC DNA]</scope>
    <source>
        <strain evidence="1 2">DSM 23399</strain>
    </source>
</reference>
<dbReference type="STRING" id="237018.SAMN04489723_10115"/>
<name>A0A1I0V506_9BACT</name>
<sequence>MKIQWLFTSVVCLIFSCQTKDNQSENSSNELPSYELEVLDSVTVHDILTRVFLFQTADEDGIIFRDGASSDVYLFDRDGNPTGKWDKTGDVPGAFSMTGGNFAQDKAGNLVILDIMNGLKVFKKDGEIVQNFGIYQNQWSLGGPFSHFKTYQVIEKGGKEYLLYSLDIIEEAPGDYDPEFLQTRRNLILSDLETEETKTFLPFPEGSQFLNGNVFFFADFRPVFSYDEKSQLLYLMFQNEPILYTYDWSGESPVLKEKTALNLEGFAAGEGFEKGAVSFAQIFDYKIIPYPSQILNLEKYGDDLLISYKPTPANKDDIARVIAKEASKELRAELSKEAKMRTVVLTQDGDIIPLALPEMNPYNFSVIGEDIWWMKKYVGEEEQEDFTLYRSRLVKK</sequence>
<dbReference type="RefSeq" id="WP_092894134.1">
    <property type="nucleotide sequence ID" value="NZ_FOKK01000001.1"/>
</dbReference>